<dbReference type="SUPFAM" id="SSF51445">
    <property type="entry name" value="(Trans)glycosidases"/>
    <property type="match status" value="1"/>
</dbReference>
<keyword evidence="1" id="KW-0812">Transmembrane</keyword>
<dbReference type="RefSeq" id="WP_071563275.1">
    <property type="nucleotide sequence ID" value="NZ_MIQH01000080.1"/>
</dbReference>
<evidence type="ECO:0000256" key="1">
    <source>
        <dbReference type="SAM" id="Phobius"/>
    </source>
</evidence>
<dbReference type="EMBL" id="MIQH01000080">
    <property type="protein sequence ID" value="OIR25667.1"/>
    <property type="molecule type" value="Genomic_DNA"/>
</dbReference>
<evidence type="ECO:0000313" key="3">
    <source>
        <dbReference type="Proteomes" id="UP000182798"/>
    </source>
</evidence>
<comment type="caution">
    <text evidence="2">The sequence shown here is derived from an EMBL/GenBank/DDBJ whole genome shotgun (WGS) entry which is preliminary data.</text>
</comment>
<dbReference type="Gene3D" id="3.20.20.80">
    <property type="entry name" value="Glycosidases"/>
    <property type="match status" value="1"/>
</dbReference>
<dbReference type="AlphaFoldDB" id="A0A1J5TXT9"/>
<keyword evidence="1" id="KW-1133">Transmembrane helix</keyword>
<organism evidence="2 3">
    <name type="scientific">Bathymodiolus thermophilus thioautotrophic gill symbiont</name>
    <dbReference type="NCBI Taxonomy" id="2360"/>
    <lineage>
        <taxon>Bacteria</taxon>
        <taxon>Pseudomonadati</taxon>
        <taxon>Pseudomonadota</taxon>
        <taxon>Gammaproteobacteria</taxon>
        <taxon>sulfur-oxidizing symbionts</taxon>
    </lineage>
</organism>
<gene>
    <name evidence="2" type="ORF">BGC33_07425</name>
</gene>
<proteinExistence type="predicted"/>
<feature type="transmembrane region" description="Helical" evidence="1">
    <location>
        <begin position="30"/>
        <end position="54"/>
    </location>
</feature>
<accession>A0A1J5TXT9</accession>
<dbReference type="OrthoDB" id="9801841at2"/>
<name>A0A1J5TXT9_9GAMM</name>
<protein>
    <submittedName>
        <fullName evidence="2">Uncharacterized protein</fullName>
    </submittedName>
</protein>
<dbReference type="Proteomes" id="UP000182798">
    <property type="component" value="Unassembled WGS sequence"/>
</dbReference>
<evidence type="ECO:0000313" key="2">
    <source>
        <dbReference type="EMBL" id="OIR25667.1"/>
    </source>
</evidence>
<sequence>MNNIFKWDCHSDQPYIITDKAFKKEKKKLYFLEYLSMFLLFGLVFPITFLWQFIMRFPKTNMQVGIGVNLDKGEAQYALVKELGVQHLMIRMPLWEMEKIDEYVAFAQGFGADKKFIINVLQDRNHIEDLALLKQDIKIIFDKFQSIAREYQIGNAINRSKWGFFSVSEYLDFYQVVQNIRDTNFQKIQLIGPSVIDFEYYYTAFALFNFRKIKFDKLSSLLYVDRRGAPDNRQYGFNLKNKINLLAAMANLSPKSNHKIVITETNYPLKATAPYAPTSEKECVSELEYEQYMQDYINIARKTHKISHLYWHQLIAPGYGLVDNRNGKIRKTPAFYKFKHLIGQT</sequence>
<keyword evidence="1" id="KW-0472">Membrane</keyword>
<reference evidence="3" key="1">
    <citation type="submission" date="2016-09" db="EMBL/GenBank/DDBJ databases">
        <title>Genome Sequence of Bathymodiolus thermophilus sulfur-oxidizing gill endosymbiont.</title>
        <authorList>
            <person name="Ponnudurai R."/>
            <person name="Kleiner M."/>
            <person name="Sayavedra L."/>
            <person name="Thuermer A."/>
            <person name="Felbeck H."/>
            <person name="Schlueter R."/>
            <person name="Schweder T."/>
            <person name="Markert S."/>
        </authorList>
    </citation>
    <scope>NUCLEOTIDE SEQUENCE [LARGE SCALE GENOMIC DNA]</scope>
    <source>
        <strain evidence="3">BAT/CrabSpa'14</strain>
    </source>
</reference>
<dbReference type="InterPro" id="IPR017853">
    <property type="entry name" value="GH"/>
</dbReference>